<evidence type="ECO:0000256" key="1">
    <source>
        <dbReference type="PROSITE-ProRule" id="PRU01240"/>
    </source>
</evidence>
<dbReference type="PROSITE" id="PS51892">
    <property type="entry name" value="SUBTILASE"/>
    <property type="match status" value="1"/>
</dbReference>
<protein>
    <submittedName>
        <fullName evidence="3">Peptidase, S8 family</fullName>
    </submittedName>
</protein>
<dbReference type="Gene3D" id="3.40.50.200">
    <property type="entry name" value="Peptidase S8/S53 domain"/>
    <property type="match status" value="1"/>
</dbReference>
<dbReference type="AlphaFoldDB" id="A0AAE7BC88"/>
<dbReference type="Pfam" id="PF00082">
    <property type="entry name" value="Peptidase_S8"/>
    <property type="match status" value="1"/>
</dbReference>
<feature type="domain" description="Peptidase S8/S53" evidence="2">
    <location>
        <begin position="54"/>
        <end position="143"/>
    </location>
</feature>
<comment type="similarity">
    <text evidence="1">Belongs to the peptidase S8 family.</text>
</comment>
<dbReference type="RefSeq" id="WP_129010469.1">
    <property type="nucleotide sequence ID" value="NZ_CP053835.1"/>
</dbReference>
<dbReference type="EMBL" id="CP053835">
    <property type="protein sequence ID" value="QKF76676.1"/>
    <property type="molecule type" value="Genomic_DNA"/>
</dbReference>
<dbReference type="SUPFAM" id="SSF52743">
    <property type="entry name" value="Subtilisin-like"/>
    <property type="match status" value="1"/>
</dbReference>
<evidence type="ECO:0000313" key="3">
    <source>
        <dbReference type="EMBL" id="QKF76676.1"/>
    </source>
</evidence>
<accession>A0AAE7BC88</accession>
<dbReference type="InterPro" id="IPR000209">
    <property type="entry name" value="Peptidase_S8/S53_dom"/>
</dbReference>
<dbReference type="KEGG" id="adz:ADFLV_0619"/>
<organism evidence="3 4">
    <name type="scientific">Arcobacter defluvii</name>
    <dbReference type="NCBI Taxonomy" id="873191"/>
    <lineage>
        <taxon>Bacteria</taxon>
        <taxon>Pseudomonadati</taxon>
        <taxon>Campylobacterota</taxon>
        <taxon>Epsilonproteobacteria</taxon>
        <taxon>Campylobacterales</taxon>
        <taxon>Arcobacteraceae</taxon>
        <taxon>Arcobacter</taxon>
    </lineage>
</organism>
<reference evidence="3 4" key="1">
    <citation type="submission" date="2020-05" db="EMBL/GenBank/DDBJ databases">
        <title>Complete genome sequencing of Campylobacter and Arcobacter type strains.</title>
        <authorList>
            <person name="Miller W.G."/>
            <person name="Yee E."/>
        </authorList>
    </citation>
    <scope>NUCLEOTIDE SEQUENCE [LARGE SCALE GENOMIC DNA]</scope>
    <source>
        <strain evidence="3 4">LMG 25694</strain>
    </source>
</reference>
<proteinExistence type="inferred from homology"/>
<dbReference type="GO" id="GO:0004252">
    <property type="term" value="F:serine-type endopeptidase activity"/>
    <property type="evidence" value="ECO:0007669"/>
    <property type="project" value="InterPro"/>
</dbReference>
<evidence type="ECO:0000313" key="4">
    <source>
        <dbReference type="Proteomes" id="UP000503313"/>
    </source>
</evidence>
<keyword evidence="4" id="KW-1185">Reference proteome</keyword>
<evidence type="ECO:0000259" key="2">
    <source>
        <dbReference type="Pfam" id="PF00082"/>
    </source>
</evidence>
<dbReference type="Proteomes" id="UP000503313">
    <property type="component" value="Chromosome"/>
</dbReference>
<gene>
    <name evidence="3" type="ORF">ADFLV_0619</name>
</gene>
<comment type="caution">
    <text evidence="1">Lacks conserved residue(s) required for the propagation of feature annotation.</text>
</comment>
<name>A0AAE7BC88_9BACT</name>
<sequence length="212" mass="24073">MSKEIYVALIDSGCSFETYEKIAIDVEDNKIKIEKQKDINFEHGNVIGNIIKDENINIYDIQVFDKNLSTTPNHIFGALNYLKDKKVDVISMSLGLKTNYKEIEELINEFIKKGVVIVSSFPRRGEDLVYPASYKGVIKVTSEGMCLDDKVVALDKEKLFFGANPFSNVKNVAGSSVAVAKFTKEFCFYLKKGFKKEEILEEFSKRIVNEPK</sequence>
<dbReference type="GO" id="GO:0006508">
    <property type="term" value="P:proteolysis"/>
    <property type="evidence" value="ECO:0007669"/>
    <property type="project" value="InterPro"/>
</dbReference>
<dbReference type="InterPro" id="IPR036852">
    <property type="entry name" value="Peptidase_S8/S53_dom_sf"/>
</dbReference>